<evidence type="ECO:0000256" key="1">
    <source>
        <dbReference type="ARBA" id="ARBA00022729"/>
    </source>
</evidence>
<keyword evidence="1" id="KW-0732">Signal</keyword>
<name>A0A964TFB6_9FLAO</name>
<dbReference type="RefSeq" id="WP_166524727.1">
    <property type="nucleotide sequence ID" value="NZ_JAAABI010000008.1"/>
</dbReference>
<dbReference type="AlphaFoldDB" id="A0A964TFB6"/>
<reference evidence="3" key="1">
    <citation type="submission" date="2020-01" db="EMBL/GenBank/DDBJ databases">
        <title>Muricauda ochracea sp. nov., isolated from a tidal flat of Garorim bay in Korea.</title>
        <authorList>
            <person name="Kim D."/>
            <person name="Yoo Y."/>
            <person name="Kim J.-J."/>
        </authorList>
    </citation>
    <scope>NUCLEOTIDE SEQUENCE</scope>
    <source>
        <strain evidence="3">JGD-17</strain>
    </source>
</reference>
<dbReference type="Pfam" id="PF01738">
    <property type="entry name" value="DLH"/>
    <property type="match status" value="1"/>
</dbReference>
<feature type="domain" description="Dienelactone hydrolase" evidence="2">
    <location>
        <begin position="65"/>
        <end position="171"/>
    </location>
</feature>
<dbReference type="Proteomes" id="UP000667650">
    <property type="component" value="Unassembled WGS sequence"/>
</dbReference>
<keyword evidence="4" id="KW-1185">Reference proteome</keyword>
<dbReference type="InterPro" id="IPR050955">
    <property type="entry name" value="Plant_Biomass_Hydrol_Est"/>
</dbReference>
<dbReference type="Gene3D" id="3.40.50.1820">
    <property type="entry name" value="alpha/beta hydrolase"/>
    <property type="match status" value="1"/>
</dbReference>
<evidence type="ECO:0000313" key="3">
    <source>
        <dbReference type="EMBL" id="NAY93321.1"/>
    </source>
</evidence>
<protein>
    <submittedName>
        <fullName evidence="3">Prolyl oligopeptidase family serine peptidase</fullName>
    </submittedName>
</protein>
<dbReference type="EMBL" id="JAAABI010000008">
    <property type="protein sequence ID" value="NAY93321.1"/>
    <property type="molecule type" value="Genomic_DNA"/>
</dbReference>
<gene>
    <name evidence="3" type="ORF">GTQ34_15530</name>
</gene>
<comment type="caution">
    <text evidence="3">The sequence shown here is derived from an EMBL/GenBank/DDBJ whole genome shotgun (WGS) entry which is preliminary data.</text>
</comment>
<dbReference type="GO" id="GO:0016787">
    <property type="term" value="F:hydrolase activity"/>
    <property type="evidence" value="ECO:0007669"/>
    <property type="project" value="InterPro"/>
</dbReference>
<evidence type="ECO:0000313" key="4">
    <source>
        <dbReference type="Proteomes" id="UP000667650"/>
    </source>
</evidence>
<dbReference type="InterPro" id="IPR002925">
    <property type="entry name" value="Dienelactn_hydro"/>
</dbReference>
<evidence type="ECO:0000259" key="2">
    <source>
        <dbReference type="Pfam" id="PF01738"/>
    </source>
</evidence>
<dbReference type="PANTHER" id="PTHR43037:SF1">
    <property type="entry name" value="BLL1128 PROTEIN"/>
    <property type="match status" value="1"/>
</dbReference>
<organism evidence="3 4">
    <name type="scientific">Flagellimonas ochracea</name>
    <dbReference type="NCBI Taxonomy" id="2696472"/>
    <lineage>
        <taxon>Bacteria</taxon>
        <taxon>Pseudomonadati</taxon>
        <taxon>Bacteroidota</taxon>
        <taxon>Flavobacteriia</taxon>
        <taxon>Flavobacteriales</taxon>
        <taxon>Flavobacteriaceae</taxon>
        <taxon>Flagellimonas</taxon>
    </lineage>
</organism>
<sequence>MEYLLSIPKNYNGSNKVPVLLFLHGGDRSNTKHHPLKYARKNNIDFPFLAIAPKCSSGCSWQDVDFNALLHEVTNNYSVDLNSIYVTGYSMGGYGSWNLLTRFPEWFAAAAPIAGGGKVNNICKAKKLNIRAYHGDADNVVTFKKSAEMIDALKQCGGKAELILYPGVGHGSWVKVYQDPKFYKWLLDKKRK</sequence>
<dbReference type="PANTHER" id="PTHR43037">
    <property type="entry name" value="UNNAMED PRODUCT-RELATED"/>
    <property type="match status" value="1"/>
</dbReference>
<proteinExistence type="predicted"/>
<dbReference type="InterPro" id="IPR029058">
    <property type="entry name" value="AB_hydrolase_fold"/>
</dbReference>
<accession>A0A964TFB6</accession>
<dbReference type="SUPFAM" id="SSF53474">
    <property type="entry name" value="alpha/beta-Hydrolases"/>
    <property type="match status" value="1"/>
</dbReference>